<reference evidence="3 4" key="1">
    <citation type="submission" date="2018-06" db="EMBL/GenBank/DDBJ databases">
        <title>The Genome of Cuscuta australis (Dodder) Provides Insight into the Evolution of Plant Parasitism.</title>
        <authorList>
            <person name="Liu H."/>
        </authorList>
    </citation>
    <scope>NUCLEOTIDE SEQUENCE [LARGE SCALE GENOMIC DNA]</scope>
    <source>
        <strain evidence="4">cv. Yunnan</strain>
        <tissue evidence="3">Vines</tissue>
    </source>
</reference>
<evidence type="ECO:0000313" key="3">
    <source>
        <dbReference type="EMBL" id="RAL45357.1"/>
    </source>
</evidence>
<evidence type="ECO:0000256" key="2">
    <source>
        <dbReference type="SAM" id="Phobius"/>
    </source>
</evidence>
<keyword evidence="2" id="KW-0812">Transmembrane</keyword>
<sequence length="276" mass="30688">MKGRGKRKFFKCLEPSGVHGGGRKSKRSSLARKETTEDGGKCKSSIDGDAAFDFANNDRPIEKSRRSFSRTIKAALFETSLSRKFRRKGPSIPIEESKDVDLSQKETMKNLPLDDSKQCWGTGENLGSRSSDMWDSSMLHSSLSFTKTTTLSSSHASSWSASERKISEVNEEMAPTTSVAKAALPALKPPRPSAAVATVMKEPIVPMHMPTTRYCNLRIICFVILSLMALIFWGKVLAIVCTSIWLYLIPRFTSSPEVEEGLREELRKSIFSNRLA</sequence>
<accession>A0A328DHX9</accession>
<proteinExistence type="predicted"/>
<keyword evidence="2" id="KW-1133">Transmembrane helix</keyword>
<evidence type="ECO:0000313" key="4">
    <source>
        <dbReference type="Proteomes" id="UP000249390"/>
    </source>
</evidence>
<name>A0A328DHX9_9ASTE</name>
<keyword evidence="2" id="KW-0472">Membrane</keyword>
<feature type="compositionally biased region" description="Basic residues" evidence="1">
    <location>
        <begin position="1"/>
        <end position="10"/>
    </location>
</feature>
<evidence type="ECO:0000256" key="1">
    <source>
        <dbReference type="SAM" id="MobiDB-lite"/>
    </source>
</evidence>
<protein>
    <submittedName>
        <fullName evidence="3">Uncharacterized protein</fullName>
    </submittedName>
</protein>
<gene>
    <name evidence="3" type="ORF">DM860_013753</name>
</gene>
<feature type="compositionally biased region" description="Basic and acidic residues" evidence="1">
    <location>
        <begin position="31"/>
        <end position="46"/>
    </location>
</feature>
<feature type="compositionally biased region" description="Basic residues" evidence="1">
    <location>
        <begin position="21"/>
        <end position="30"/>
    </location>
</feature>
<keyword evidence="4" id="KW-1185">Reference proteome</keyword>
<organism evidence="3 4">
    <name type="scientific">Cuscuta australis</name>
    <dbReference type="NCBI Taxonomy" id="267555"/>
    <lineage>
        <taxon>Eukaryota</taxon>
        <taxon>Viridiplantae</taxon>
        <taxon>Streptophyta</taxon>
        <taxon>Embryophyta</taxon>
        <taxon>Tracheophyta</taxon>
        <taxon>Spermatophyta</taxon>
        <taxon>Magnoliopsida</taxon>
        <taxon>eudicotyledons</taxon>
        <taxon>Gunneridae</taxon>
        <taxon>Pentapetalae</taxon>
        <taxon>asterids</taxon>
        <taxon>lamiids</taxon>
        <taxon>Solanales</taxon>
        <taxon>Convolvulaceae</taxon>
        <taxon>Cuscuteae</taxon>
        <taxon>Cuscuta</taxon>
        <taxon>Cuscuta subgen. Grammica</taxon>
        <taxon>Cuscuta sect. Cleistogrammica</taxon>
    </lineage>
</organism>
<dbReference type="AlphaFoldDB" id="A0A328DHX9"/>
<dbReference type="InterPro" id="IPR040411">
    <property type="entry name" value="At5g23160-like"/>
</dbReference>
<dbReference type="EMBL" id="NQVE01000134">
    <property type="protein sequence ID" value="RAL45357.1"/>
    <property type="molecule type" value="Genomic_DNA"/>
</dbReference>
<feature type="region of interest" description="Disordered" evidence="1">
    <location>
        <begin position="1"/>
        <end position="48"/>
    </location>
</feature>
<dbReference type="PANTHER" id="PTHR34379">
    <property type="entry name" value="OS07G0553800 PROTEIN"/>
    <property type="match status" value="1"/>
</dbReference>
<dbReference type="PANTHER" id="PTHR34379:SF6">
    <property type="entry name" value="PROTEIN 3F"/>
    <property type="match status" value="1"/>
</dbReference>
<dbReference type="Proteomes" id="UP000249390">
    <property type="component" value="Unassembled WGS sequence"/>
</dbReference>
<comment type="caution">
    <text evidence="3">The sequence shown here is derived from an EMBL/GenBank/DDBJ whole genome shotgun (WGS) entry which is preliminary data.</text>
</comment>
<feature type="transmembrane region" description="Helical" evidence="2">
    <location>
        <begin position="219"/>
        <end position="248"/>
    </location>
</feature>